<comment type="caution">
    <text evidence="1">The sequence shown here is derived from an EMBL/GenBank/DDBJ whole genome shotgun (WGS) entry which is preliminary data.</text>
</comment>
<reference evidence="1 2" key="1">
    <citation type="submission" date="2017-11" db="EMBL/GenBank/DDBJ databases">
        <title>De-novo sequencing of pomegranate (Punica granatum L.) genome.</title>
        <authorList>
            <person name="Akparov Z."/>
            <person name="Amiraslanov A."/>
            <person name="Hajiyeva S."/>
            <person name="Abbasov M."/>
            <person name="Kaur K."/>
            <person name="Hamwieh A."/>
            <person name="Solovyev V."/>
            <person name="Salamov A."/>
            <person name="Braich B."/>
            <person name="Kosarev P."/>
            <person name="Mahmoud A."/>
            <person name="Hajiyev E."/>
            <person name="Babayeva S."/>
            <person name="Izzatullayeva V."/>
            <person name="Mammadov A."/>
            <person name="Mammadov A."/>
            <person name="Sharifova S."/>
            <person name="Ojaghi J."/>
            <person name="Eynullazada K."/>
            <person name="Bayramov B."/>
            <person name="Abdulazimova A."/>
            <person name="Shahmuradov I."/>
        </authorList>
    </citation>
    <scope>NUCLEOTIDE SEQUENCE [LARGE SCALE GENOMIC DNA]</scope>
    <source>
        <strain evidence="2">cv. AG2017</strain>
        <tissue evidence="1">Leaf</tissue>
    </source>
</reference>
<sequence>MEHLLNRDLVAELLLVMEGTCNFLFLPLAANKMEKNPLLVWDNCLLAPPIFLQHPALTWFRVILHVLRDLNHSTGPLVYIHLPSLRSLEIGHNECLLEAHPMLTLEPTGHTDLCIYAQYTALITALRTHDCYLRL</sequence>
<dbReference type="Proteomes" id="UP000233551">
    <property type="component" value="Unassembled WGS sequence"/>
</dbReference>
<organism evidence="1 2">
    <name type="scientific">Punica granatum</name>
    <name type="common">Pomegranate</name>
    <dbReference type="NCBI Taxonomy" id="22663"/>
    <lineage>
        <taxon>Eukaryota</taxon>
        <taxon>Viridiplantae</taxon>
        <taxon>Streptophyta</taxon>
        <taxon>Embryophyta</taxon>
        <taxon>Tracheophyta</taxon>
        <taxon>Spermatophyta</taxon>
        <taxon>Magnoliopsida</taxon>
        <taxon>eudicotyledons</taxon>
        <taxon>Gunneridae</taxon>
        <taxon>Pentapetalae</taxon>
        <taxon>rosids</taxon>
        <taxon>malvids</taxon>
        <taxon>Myrtales</taxon>
        <taxon>Lythraceae</taxon>
        <taxon>Punica</taxon>
    </lineage>
</organism>
<evidence type="ECO:0000313" key="2">
    <source>
        <dbReference type="Proteomes" id="UP000233551"/>
    </source>
</evidence>
<evidence type="ECO:0000313" key="1">
    <source>
        <dbReference type="EMBL" id="PKI49684.1"/>
    </source>
</evidence>
<accession>A0A2I0J0D1</accession>
<proteinExistence type="predicted"/>
<keyword evidence="2" id="KW-1185">Reference proteome</keyword>
<dbReference type="EMBL" id="PGOL01002217">
    <property type="protein sequence ID" value="PKI49684.1"/>
    <property type="molecule type" value="Genomic_DNA"/>
</dbReference>
<gene>
    <name evidence="1" type="ORF">CRG98_029929</name>
</gene>
<protein>
    <submittedName>
        <fullName evidence="1">Uncharacterized protein</fullName>
    </submittedName>
</protein>
<dbReference type="AlphaFoldDB" id="A0A2I0J0D1"/>
<name>A0A2I0J0D1_PUNGR</name>